<reference evidence="3" key="1">
    <citation type="journal article" date="2019" name="Int. J. Syst. Evol. Microbiol.">
        <title>The Global Catalogue of Microorganisms (GCM) 10K type strain sequencing project: providing services to taxonomists for standard genome sequencing and annotation.</title>
        <authorList>
            <consortium name="The Broad Institute Genomics Platform"/>
            <consortium name="The Broad Institute Genome Sequencing Center for Infectious Disease"/>
            <person name="Wu L."/>
            <person name="Ma J."/>
        </authorList>
    </citation>
    <scope>NUCLEOTIDE SEQUENCE [LARGE SCALE GENOMIC DNA]</scope>
    <source>
        <strain evidence="3">CGMCC 4.7393</strain>
    </source>
</reference>
<dbReference type="GO" id="GO:0032259">
    <property type="term" value="P:methylation"/>
    <property type="evidence" value="ECO:0007669"/>
    <property type="project" value="UniProtKB-KW"/>
</dbReference>
<dbReference type="Proteomes" id="UP001596405">
    <property type="component" value="Unassembled WGS sequence"/>
</dbReference>
<comment type="caution">
    <text evidence="2">The sequence shown here is derived from an EMBL/GenBank/DDBJ whole genome shotgun (WGS) entry which is preliminary data.</text>
</comment>
<dbReference type="InterPro" id="IPR029063">
    <property type="entry name" value="SAM-dependent_MTases_sf"/>
</dbReference>
<sequence length="300" mass="33894">MRSSIEEVAITALDRLSVLPLSACVPLALRCPLPQERLRRVWSLITSFDSGLATQDSRLIQEGWAICFCPSFVKTGQKRSSLRMISPSTTPDFNFIAPVYDRLAKVVFGDTQQKAQGHFLYKIPVGARVLVIGGGSGEILIQLLQNCSPYHVLYLEASPVMLQKARQRTEASVKAPLVEFRLGTENQLHPQELFDIVITPFLLDLFPDSLLTTLIQKLNSALLPNGLWLHTDFRLAPSTKAQLWQKPLLWAMYRFFGVLSNVQARQLPSFEQHFRQVGLVPIASTYYYRAFIEAMVFQKP</sequence>
<evidence type="ECO:0000259" key="1">
    <source>
        <dbReference type="Pfam" id="PF13649"/>
    </source>
</evidence>
<keyword evidence="2" id="KW-0808">Transferase</keyword>
<dbReference type="SUPFAM" id="SSF53335">
    <property type="entry name" value="S-adenosyl-L-methionine-dependent methyltransferases"/>
    <property type="match status" value="1"/>
</dbReference>
<proteinExistence type="predicted"/>
<keyword evidence="3" id="KW-1185">Reference proteome</keyword>
<keyword evidence="2" id="KW-0489">Methyltransferase</keyword>
<gene>
    <name evidence="2" type="ORF">ACFQHR_12455</name>
</gene>
<dbReference type="Gene3D" id="3.40.50.150">
    <property type="entry name" value="Vaccinia Virus protein VP39"/>
    <property type="match status" value="1"/>
</dbReference>
<dbReference type="Pfam" id="PF13649">
    <property type="entry name" value="Methyltransf_25"/>
    <property type="match status" value="1"/>
</dbReference>
<dbReference type="CDD" id="cd02440">
    <property type="entry name" value="AdoMet_MTases"/>
    <property type="match status" value="1"/>
</dbReference>
<accession>A0ABW2DPG7</accession>
<name>A0ABW2DPG7_9BACT</name>
<organism evidence="2 3">
    <name type="scientific">Rufibacter roseus</name>
    <dbReference type="NCBI Taxonomy" id="1567108"/>
    <lineage>
        <taxon>Bacteria</taxon>
        <taxon>Pseudomonadati</taxon>
        <taxon>Bacteroidota</taxon>
        <taxon>Cytophagia</taxon>
        <taxon>Cytophagales</taxon>
        <taxon>Hymenobacteraceae</taxon>
        <taxon>Rufibacter</taxon>
    </lineage>
</organism>
<protein>
    <submittedName>
        <fullName evidence="2">Class I SAM-dependent methyltransferase</fullName>
    </submittedName>
</protein>
<evidence type="ECO:0000313" key="3">
    <source>
        <dbReference type="Proteomes" id="UP001596405"/>
    </source>
</evidence>
<feature type="domain" description="Methyltransferase" evidence="1">
    <location>
        <begin position="129"/>
        <end position="226"/>
    </location>
</feature>
<dbReference type="GO" id="GO:0008168">
    <property type="term" value="F:methyltransferase activity"/>
    <property type="evidence" value="ECO:0007669"/>
    <property type="project" value="UniProtKB-KW"/>
</dbReference>
<evidence type="ECO:0000313" key="2">
    <source>
        <dbReference type="EMBL" id="MFC6998442.1"/>
    </source>
</evidence>
<dbReference type="RefSeq" id="WP_153042077.1">
    <property type="nucleotide sequence ID" value="NZ_JBHSYQ010000005.1"/>
</dbReference>
<dbReference type="InterPro" id="IPR041698">
    <property type="entry name" value="Methyltransf_25"/>
</dbReference>
<dbReference type="EMBL" id="JBHSYQ010000005">
    <property type="protein sequence ID" value="MFC6998442.1"/>
    <property type="molecule type" value="Genomic_DNA"/>
</dbReference>